<organism evidence="12 13">
    <name type="scientific">Rosa chinensis</name>
    <name type="common">China rose</name>
    <dbReference type="NCBI Taxonomy" id="74649"/>
    <lineage>
        <taxon>Eukaryota</taxon>
        <taxon>Viridiplantae</taxon>
        <taxon>Streptophyta</taxon>
        <taxon>Embryophyta</taxon>
        <taxon>Tracheophyta</taxon>
        <taxon>Spermatophyta</taxon>
        <taxon>Magnoliopsida</taxon>
        <taxon>eudicotyledons</taxon>
        <taxon>Gunneridae</taxon>
        <taxon>Pentapetalae</taxon>
        <taxon>rosids</taxon>
        <taxon>fabids</taxon>
        <taxon>Rosales</taxon>
        <taxon>Rosaceae</taxon>
        <taxon>Rosoideae</taxon>
        <taxon>Rosoideae incertae sedis</taxon>
        <taxon>Rosa</taxon>
    </lineage>
</organism>
<keyword evidence="13" id="KW-1185">Reference proteome</keyword>
<comment type="subcellular location">
    <subcellularLocation>
        <location evidence="1">Membrane</location>
        <topology evidence="1">Multi-pass membrane protein</topology>
    </subcellularLocation>
</comment>
<evidence type="ECO:0000256" key="6">
    <source>
        <dbReference type="ARBA" id="ARBA00022989"/>
    </source>
</evidence>
<keyword evidence="4 10" id="KW-0812">Transmembrane</keyword>
<keyword evidence="3" id="KW-0633">Potassium transport</keyword>
<evidence type="ECO:0000256" key="5">
    <source>
        <dbReference type="ARBA" id="ARBA00022958"/>
    </source>
</evidence>
<evidence type="ECO:0000256" key="1">
    <source>
        <dbReference type="ARBA" id="ARBA00004141"/>
    </source>
</evidence>
<evidence type="ECO:0000256" key="3">
    <source>
        <dbReference type="ARBA" id="ARBA00022538"/>
    </source>
</evidence>
<dbReference type="Gene3D" id="1.20.1530.20">
    <property type="match status" value="1"/>
</dbReference>
<dbReference type="Gramene" id="PRQ35289">
    <property type="protein sequence ID" value="PRQ35289"/>
    <property type="gene ID" value="RchiOBHm_Chr5g0078361"/>
</dbReference>
<feature type="transmembrane region" description="Helical" evidence="10">
    <location>
        <begin position="44"/>
        <end position="61"/>
    </location>
</feature>
<evidence type="ECO:0000313" key="12">
    <source>
        <dbReference type="EMBL" id="PRQ35289.1"/>
    </source>
</evidence>
<keyword evidence="6 10" id="KW-1133">Transmembrane helix</keyword>
<sequence>MAFITDALGQVYQLAPFLLGLIIPDGPPLGATLTAKTEFLVSELLLPVFFFLIGNSVNVFLIDDWTKFAKLQIIILVLFVTKIVGVTVAGLYCKISLKNSLSLSMIMSIYEGYNRAYYLS</sequence>
<dbReference type="InterPro" id="IPR050794">
    <property type="entry name" value="CPA2_transporter"/>
</dbReference>
<evidence type="ECO:0000256" key="9">
    <source>
        <dbReference type="ARBA" id="ARBA00038341"/>
    </source>
</evidence>
<dbReference type="GO" id="GO:0016020">
    <property type="term" value="C:membrane"/>
    <property type="evidence" value="ECO:0007669"/>
    <property type="project" value="UniProtKB-SubCell"/>
</dbReference>
<dbReference type="OMA" id="SMIMSIY"/>
<comment type="caution">
    <text evidence="12">The sequence shown here is derived from an EMBL/GenBank/DDBJ whole genome shotgun (WGS) entry which is preliminary data.</text>
</comment>
<dbReference type="InterPro" id="IPR038770">
    <property type="entry name" value="Na+/solute_symporter_sf"/>
</dbReference>
<evidence type="ECO:0000256" key="8">
    <source>
        <dbReference type="ARBA" id="ARBA00023136"/>
    </source>
</evidence>
<evidence type="ECO:0000256" key="2">
    <source>
        <dbReference type="ARBA" id="ARBA00022448"/>
    </source>
</evidence>
<keyword evidence="8 10" id="KW-0472">Membrane</keyword>
<dbReference type="GO" id="GO:0015297">
    <property type="term" value="F:antiporter activity"/>
    <property type="evidence" value="ECO:0007669"/>
    <property type="project" value="InterPro"/>
</dbReference>
<dbReference type="PANTHER" id="PTHR32468">
    <property type="entry name" value="CATION/H + ANTIPORTER"/>
    <property type="match status" value="1"/>
</dbReference>
<evidence type="ECO:0000313" key="13">
    <source>
        <dbReference type="Proteomes" id="UP000238479"/>
    </source>
</evidence>
<dbReference type="GO" id="GO:0012505">
    <property type="term" value="C:endomembrane system"/>
    <property type="evidence" value="ECO:0007669"/>
    <property type="project" value="TreeGrafter"/>
</dbReference>
<evidence type="ECO:0000256" key="4">
    <source>
        <dbReference type="ARBA" id="ARBA00022692"/>
    </source>
</evidence>
<accession>A0A2P6QM92</accession>
<dbReference type="GO" id="GO:0006885">
    <property type="term" value="P:regulation of pH"/>
    <property type="evidence" value="ECO:0007669"/>
    <property type="project" value="TreeGrafter"/>
</dbReference>
<evidence type="ECO:0000256" key="7">
    <source>
        <dbReference type="ARBA" id="ARBA00023065"/>
    </source>
</evidence>
<name>A0A2P6QM92_ROSCH</name>
<dbReference type="AlphaFoldDB" id="A0A2P6QM92"/>
<keyword evidence="7" id="KW-0406">Ion transport</keyword>
<dbReference type="Proteomes" id="UP000238479">
    <property type="component" value="Chromosome 5"/>
</dbReference>
<comment type="similarity">
    <text evidence="9">Belongs to the monovalent cation:proton antiporter 2 (CPA2) transporter (TC 2.A.37) family. CHX (TC 2.A.37.4) subfamily.</text>
</comment>
<feature type="transmembrane region" description="Helical" evidence="10">
    <location>
        <begin position="73"/>
        <end position="92"/>
    </location>
</feature>
<protein>
    <submittedName>
        <fullName evidence="12">Putative cation/H+ exchanger</fullName>
    </submittedName>
</protein>
<proteinExistence type="inferred from homology"/>
<keyword evidence="5" id="KW-0630">Potassium</keyword>
<dbReference type="EMBL" id="PDCK01000043">
    <property type="protein sequence ID" value="PRQ35289.1"/>
    <property type="molecule type" value="Genomic_DNA"/>
</dbReference>
<evidence type="ECO:0000256" key="10">
    <source>
        <dbReference type="SAM" id="Phobius"/>
    </source>
</evidence>
<dbReference type="InterPro" id="IPR006153">
    <property type="entry name" value="Cation/H_exchanger_TM"/>
</dbReference>
<dbReference type="GO" id="GO:1902600">
    <property type="term" value="P:proton transmembrane transport"/>
    <property type="evidence" value="ECO:0007669"/>
    <property type="project" value="InterPro"/>
</dbReference>
<keyword evidence="2" id="KW-0813">Transport</keyword>
<dbReference type="PANTHER" id="PTHR32468:SF108">
    <property type="entry name" value="CATION_H(+) ANTIPORTER 15-LIKE"/>
    <property type="match status" value="1"/>
</dbReference>
<dbReference type="Pfam" id="PF00999">
    <property type="entry name" value="Na_H_Exchanger"/>
    <property type="match status" value="1"/>
</dbReference>
<feature type="domain" description="Cation/H+ exchanger transmembrane" evidence="11">
    <location>
        <begin position="2"/>
        <end position="108"/>
    </location>
</feature>
<gene>
    <name evidence="12" type="ORF">RchiOBHm_Chr5g0078361</name>
</gene>
<evidence type="ECO:0000259" key="11">
    <source>
        <dbReference type="Pfam" id="PF00999"/>
    </source>
</evidence>
<dbReference type="GO" id="GO:0006813">
    <property type="term" value="P:potassium ion transport"/>
    <property type="evidence" value="ECO:0007669"/>
    <property type="project" value="UniProtKB-KW"/>
</dbReference>
<reference evidence="12 13" key="1">
    <citation type="journal article" date="2018" name="Nat. Genet.">
        <title>The Rosa genome provides new insights in the design of modern roses.</title>
        <authorList>
            <person name="Bendahmane M."/>
        </authorList>
    </citation>
    <scope>NUCLEOTIDE SEQUENCE [LARGE SCALE GENOMIC DNA]</scope>
    <source>
        <strain evidence="13">cv. Old Blush</strain>
    </source>
</reference>